<proteinExistence type="predicted"/>
<dbReference type="SUPFAM" id="SSF55785">
    <property type="entry name" value="PYP-like sensor domain (PAS domain)"/>
    <property type="match status" value="1"/>
</dbReference>
<dbReference type="Gene3D" id="3.30.450.20">
    <property type="entry name" value="PAS domain"/>
    <property type="match status" value="1"/>
</dbReference>
<name>A0ABW5XV55_9SPHI</name>
<comment type="caution">
    <text evidence="1">The sequence shown here is derived from an EMBL/GenBank/DDBJ whole genome shotgun (WGS) entry which is preliminary data.</text>
</comment>
<evidence type="ECO:0000313" key="1">
    <source>
        <dbReference type="EMBL" id="MFD2866844.1"/>
    </source>
</evidence>
<sequence length="82" mass="9379">MGDLLNDIHTLRTIINASPFPVYLCKGEDMIVTIANEATLKAWGKTNYVIGKPFHEVLPELENQPFKQLLLDVLSYRNYPFV</sequence>
<evidence type="ECO:0000313" key="2">
    <source>
        <dbReference type="Proteomes" id="UP001597601"/>
    </source>
</evidence>
<dbReference type="RefSeq" id="WP_377130491.1">
    <property type="nucleotide sequence ID" value="NZ_JBHUON010000038.1"/>
</dbReference>
<keyword evidence="2" id="KW-1185">Reference proteome</keyword>
<dbReference type="Proteomes" id="UP001597601">
    <property type="component" value="Unassembled WGS sequence"/>
</dbReference>
<evidence type="ECO:0008006" key="3">
    <source>
        <dbReference type="Google" id="ProtNLM"/>
    </source>
</evidence>
<reference evidence="2" key="1">
    <citation type="journal article" date="2019" name="Int. J. Syst. Evol. Microbiol.">
        <title>The Global Catalogue of Microorganisms (GCM) 10K type strain sequencing project: providing services to taxonomists for standard genome sequencing and annotation.</title>
        <authorList>
            <consortium name="The Broad Institute Genomics Platform"/>
            <consortium name="The Broad Institute Genome Sequencing Center for Infectious Disease"/>
            <person name="Wu L."/>
            <person name="Ma J."/>
        </authorList>
    </citation>
    <scope>NUCLEOTIDE SEQUENCE [LARGE SCALE GENOMIC DNA]</scope>
    <source>
        <strain evidence="2">KCTC 52232</strain>
    </source>
</reference>
<gene>
    <name evidence="1" type="ORF">ACFSYC_19260</name>
</gene>
<accession>A0ABW5XV55</accession>
<protein>
    <recommendedName>
        <fullName evidence="3">PAS domain-containing protein</fullName>
    </recommendedName>
</protein>
<dbReference type="EMBL" id="JBHUON010000038">
    <property type="protein sequence ID" value="MFD2866844.1"/>
    <property type="molecule type" value="Genomic_DNA"/>
</dbReference>
<dbReference type="InterPro" id="IPR035965">
    <property type="entry name" value="PAS-like_dom_sf"/>
</dbReference>
<organism evidence="1 2">
    <name type="scientific">Mucilaginibacter antarcticus</name>
    <dbReference type="NCBI Taxonomy" id="1855725"/>
    <lineage>
        <taxon>Bacteria</taxon>
        <taxon>Pseudomonadati</taxon>
        <taxon>Bacteroidota</taxon>
        <taxon>Sphingobacteriia</taxon>
        <taxon>Sphingobacteriales</taxon>
        <taxon>Sphingobacteriaceae</taxon>
        <taxon>Mucilaginibacter</taxon>
    </lineage>
</organism>